<organism evidence="2 3">
    <name type="scientific">Lentinula lateritia</name>
    <dbReference type="NCBI Taxonomy" id="40482"/>
    <lineage>
        <taxon>Eukaryota</taxon>
        <taxon>Fungi</taxon>
        <taxon>Dikarya</taxon>
        <taxon>Basidiomycota</taxon>
        <taxon>Agaricomycotina</taxon>
        <taxon>Agaricomycetes</taxon>
        <taxon>Agaricomycetidae</taxon>
        <taxon>Agaricales</taxon>
        <taxon>Marasmiineae</taxon>
        <taxon>Omphalotaceae</taxon>
        <taxon>Lentinula</taxon>
    </lineage>
</organism>
<feature type="region of interest" description="Disordered" evidence="1">
    <location>
        <begin position="251"/>
        <end position="283"/>
    </location>
</feature>
<sequence length="318" mass="35651">MQTPTSTRARAGGYSDFFSSGFRAISAKRVKHRPRPASTYSLPSIPSDLIRSMSSTSRRRSTDSQNTGLPYPLPSPKRKEDLHSNIVTPLSNEKRKKRSSFIEFSARLFDKMTPGVPEAVSFVEFDETRRFSRSQSRNGASHYSKLGIPSPIVEMNVSSIRTFYPDSNESDPFNSSPNSKSFFIDLSDSSSSSSFTSSPKRSRHQSFMSFSGSSLSSLTSFTRRERPSSIHSLPTVDLLSSGPVRTRYSISRTPSYHHHSNSDKASFSFQEESTVPESPYENDDRDLANIDWRDFHMQFFDNLPAPASALAHTICSLH</sequence>
<protein>
    <submittedName>
        <fullName evidence="2">Uncharacterized protein</fullName>
    </submittedName>
</protein>
<feature type="region of interest" description="Disordered" evidence="1">
    <location>
        <begin position="190"/>
        <end position="214"/>
    </location>
</feature>
<keyword evidence="3" id="KW-1185">Reference proteome</keyword>
<dbReference type="EMBL" id="JANVFT010000054">
    <property type="protein sequence ID" value="KAJ4484481.1"/>
    <property type="molecule type" value="Genomic_DNA"/>
</dbReference>
<reference evidence="2" key="1">
    <citation type="submission" date="2022-08" db="EMBL/GenBank/DDBJ databases">
        <title>A Global Phylogenomic Analysis of the Shiitake Genus Lentinula.</title>
        <authorList>
            <consortium name="DOE Joint Genome Institute"/>
            <person name="Sierra-Patev S."/>
            <person name="Min B."/>
            <person name="Naranjo-Ortiz M."/>
            <person name="Looney B."/>
            <person name="Konkel Z."/>
            <person name="Slot J.C."/>
            <person name="Sakamoto Y."/>
            <person name="Steenwyk J.L."/>
            <person name="Rokas A."/>
            <person name="Carro J."/>
            <person name="Camarero S."/>
            <person name="Ferreira P."/>
            <person name="Molpeceres G."/>
            <person name="Ruiz-Duenas F.J."/>
            <person name="Serrano A."/>
            <person name="Henrissat B."/>
            <person name="Drula E."/>
            <person name="Hughes K.W."/>
            <person name="Mata J.L."/>
            <person name="Ishikawa N.K."/>
            <person name="Vargas-Isla R."/>
            <person name="Ushijima S."/>
            <person name="Smith C.A."/>
            <person name="Ahrendt S."/>
            <person name="Andreopoulos W."/>
            <person name="He G."/>
            <person name="Labutti K."/>
            <person name="Lipzen A."/>
            <person name="Ng V."/>
            <person name="Riley R."/>
            <person name="Sandor L."/>
            <person name="Barry K."/>
            <person name="Martinez A.T."/>
            <person name="Xiao Y."/>
            <person name="Gibbons J.G."/>
            <person name="Terashima K."/>
            <person name="Grigoriev I.V."/>
            <person name="Hibbett D.S."/>
        </authorList>
    </citation>
    <scope>NUCLEOTIDE SEQUENCE</scope>
    <source>
        <strain evidence="2">RHP3577 ss4</strain>
    </source>
</reference>
<dbReference type="Proteomes" id="UP001150217">
    <property type="component" value="Unassembled WGS sequence"/>
</dbReference>
<feature type="region of interest" description="Disordered" evidence="1">
    <location>
        <begin position="28"/>
        <end position="90"/>
    </location>
</feature>
<gene>
    <name evidence="2" type="ORF">C8R41DRAFT_921740</name>
</gene>
<accession>A0ABQ8VDE4</accession>
<proteinExistence type="predicted"/>
<feature type="compositionally biased region" description="Polar residues" evidence="1">
    <location>
        <begin position="263"/>
        <end position="276"/>
    </location>
</feature>
<evidence type="ECO:0000313" key="3">
    <source>
        <dbReference type="Proteomes" id="UP001150217"/>
    </source>
</evidence>
<comment type="caution">
    <text evidence="2">The sequence shown here is derived from an EMBL/GenBank/DDBJ whole genome shotgun (WGS) entry which is preliminary data.</text>
</comment>
<evidence type="ECO:0000256" key="1">
    <source>
        <dbReference type="SAM" id="MobiDB-lite"/>
    </source>
</evidence>
<name>A0ABQ8VDE4_9AGAR</name>
<evidence type="ECO:0000313" key="2">
    <source>
        <dbReference type="EMBL" id="KAJ4484481.1"/>
    </source>
</evidence>